<dbReference type="EC" id="2.8.1.6" evidence="4 14"/>
<evidence type="ECO:0000256" key="11">
    <source>
        <dbReference type="ARBA" id="ARBA00023004"/>
    </source>
</evidence>
<feature type="binding site" evidence="14 15">
    <location>
        <position position="126"/>
    </location>
    <ligand>
        <name>[2Fe-2S] cluster</name>
        <dbReference type="ChEBI" id="CHEBI:190135"/>
    </ligand>
</feature>
<dbReference type="SUPFAM" id="SSF102114">
    <property type="entry name" value="Radical SAM enzymes"/>
    <property type="match status" value="1"/>
</dbReference>
<dbReference type="FunFam" id="3.20.20.70:FF:000026">
    <property type="entry name" value="Biotin synthase"/>
    <property type="match status" value="1"/>
</dbReference>
<dbReference type="UniPathway" id="UPA00078">
    <property type="reaction ID" value="UER00162"/>
</dbReference>
<evidence type="ECO:0000256" key="10">
    <source>
        <dbReference type="ARBA" id="ARBA00022756"/>
    </source>
</evidence>
<dbReference type="Proteomes" id="UP000316304">
    <property type="component" value="Unassembled WGS sequence"/>
</dbReference>
<dbReference type="OrthoDB" id="9786826at2"/>
<feature type="binding site" evidence="14 15">
    <location>
        <position position="86"/>
    </location>
    <ligand>
        <name>[4Fe-4S] cluster</name>
        <dbReference type="ChEBI" id="CHEBI:49883"/>
        <note>4Fe-4S-S-AdoMet</note>
    </ligand>
</feature>
<keyword evidence="5 14" id="KW-0004">4Fe-4S</keyword>
<dbReference type="CDD" id="cd01335">
    <property type="entry name" value="Radical_SAM"/>
    <property type="match status" value="1"/>
</dbReference>
<comment type="cofactor">
    <cofactor evidence="15">
        <name>[2Fe-2S] cluster</name>
        <dbReference type="ChEBI" id="CHEBI:190135"/>
    </cofactor>
    <text evidence="15">Binds 1 [2Fe-2S] cluster. The cluster is coordinated with 3 cysteines and 1 arginine.</text>
</comment>
<keyword evidence="9 14" id="KW-0479">Metal-binding</keyword>
<dbReference type="Pfam" id="PF06968">
    <property type="entry name" value="BATS"/>
    <property type="match status" value="1"/>
</dbReference>
<evidence type="ECO:0000259" key="16">
    <source>
        <dbReference type="PROSITE" id="PS51918"/>
    </source>
</evidence>
<dbReference type="EMBL" id="SJPT01000003">
    <property type="protein sequence ID" value="TWU24048.1"/>
    <property type="molecule type" value="Genomic_DNA"/>
</dbReference>
<proteinExistence type="inferred from homology"/>
<comment type="similarity">
    <text evidence="2 14">Belongs to the radical SAM superfamily. Biotin synthase family.</text>
</comment>
<dbReference type="PIRSF" id="PIRSF001619">
    <property type="entry name" value="Biotin_synth"/>
    <property type="match status" value="1"/>
</dbReference>
<feature type="binding site" evidence="14 15">
    <location>
        <position position="89"/>
    </location>
    <ligand>
        <name>[4Fe-4S] cluster</name>
        <dbReference type="ChEBI" id="CHEBI:49883"/>
        <note>4Fe-4S-S-AdoMet</note>
    </ligand>
</feature>
<dbReference type="GO" id="GO:0051539">
    <property type="term" value="F:4 iron, 4 sulfur cluster binding"/>
    <property type="evidence" value="ECO:0007669"/>
    <property type="project" value="UniProtKB-KW"/>
</dbReference>
<sequence length="347" mass="38177">MTASPEATTTPSETQINADRYQKLAESVLAGEPISRQDALSILTAPDVDVLPILAAGYQIRHRYFGRSVQLYFLMNAKSGLCPEDCHYCSQSKISTAPIPKYNILKRDDLMKAAEIAANQGAKTYCLVISARGPNEREMSAVETIVPEIKEKYGLDICACLGLLNREQADRLKACGVDRVNHNLNTSEEHYADICTTHTYADRVQTLRNVRDAGMEMCSGGIIGMGESPEDVVSMAFDLRDLGVHSIPLNFLNAIEGTPLQGNMDLNANQCLKALAMFRFVNPDRELRISGGRELHLRSLQPMGLYVANSMFVGDYLTTKGQAPQADYDMITDLGFEVTQNVEPATS</sequence>
<dbReference type="InterPro" id="IPR058240">
    <property type="entry name" value="rSAM_sf"/>
</dbReference>
<evidence type="ECO:0000256" key="8">
    <source>
        <dbReference type="ARBA" id="ARBA00022714"/>
    </source>
</evidence>
<dbReference type="InterPro" id="IPR006638">
    <property type="entry name" value="Elp3/MiaA/NifB-like_rSAM"/>
</dbReference>
<evidence type="ECO:0000256" key="7">
    <source>
        <dbReference type="ARBA" id="ARBA00022691"/>
    </source>
</evidence>
<comment type="caution">
    <text evidence="17">The sequence shown here is derived from an EMBL/GenBank/DDBJ whole genome shotgun (WGS) entry which is preliminary data.</text>
</comment>
<dbReference type="PANTHER" id="PTHR22976:SF2">
    <property type="entry name" value="BIOTIN SYNTHASE, MITOCHONDRIAL"/>
    <property type="match status" value="1"/>
</dbReference>
<dbReference type="SFLD" id="SFLDS00029">
    <property type="entry name" value="Radical_SAM"/>
    <property type="match status" value="1"/>
</dbReference>
<feature type="binding site" evidence="14 15">
    <location>
        <position position="158"/>
    </location>
    <ligand>
        <name>[2Fe-2S] cluster</name>
        <dbReference type="ChEBI" id="CHEBI:190135"/>
    </ligand>
</feature>
<dbReference type="InterPro" id="IPR002684">
    <property type="entry name" value="Biotin_synth/BioAB"/>
</dbReference>
<dbReference type="GO" id="GO:0004076">
    <property type="term" value="F:biotin synthase activity"/>
    <property type="evidence" value="ECO:0007669"/>
    <property type="project" value="UniProtKB-UniRule"/>
</dbReference>
<keyword evidence="18" id="KW-1185">Reference proteome</keyword>
<comment type="cofactor">
    <cofactor evidence="14">
        <name>[2Fe-2S] cluster</name>
        <dbReference type="ChEBI" id="CHEBI:190135"/>
    </cofactor>
    <text evidence="14">Binds 1 [2Fe-2S] cluster. The cluster is coordinated with 3 cysteines and 1 arginine.</text>
</comment>
<evidence type="ECO:0000256" key="14">
    <source>
        <dbReference type="HAMAP-Rule" id="MF_01694"/>
    </source>
</evidence>
<dbReference type="InterPro" id="IPR013785">
    <property type="entry name" value="Aldolase_TIM"/>
</dbReference>
<dbReference type="Gene3D" id="3.20.20.70">
    <property type="entry name" value="Aldolase class I"/>
    <property type="match status" value="1"/>
</dbReference>
<evidence type="ECO:0000256" key="6">
    <source>
        <dbReference type="ARBA" id="ARBA00022679"/>
    </source>
</evidence>
<keyword evidence="6 14" id="KW-0808">Transferase</keyword>
<comment type="subunit">
    <text evidence="3 14">Homodimer.</text>
</comment>
<dbReference type="RefSeq" id="WP_146594307.1">
    <property type="nucleotide sequence ID" value="NZ_SJPT01000003.1"/>
</dbReference>
<dbReference type="Pfam" id="PF04055">
    <property type="entry name" value="Radical_SAM"/>
    <property type="match status" value="1"/>
</dbReference>
<feature type="binding site" evidence="14 15">
    <location>
        <position position="218"/>
    </location>
    <ligand>
        <name>[2Fe-2S] cluster</name>
        <dbReference type="ChEBI" id="CHEBI:190135"/>
    </ligand>
</feature>
<comment type="cofactor">
    <cofactor evidence="14 15">
        <name>[4Fe-4S] cluster</name>
        <dbReference type="ChEBI" id="CHEBI:49883"/>
    </cofactor>
    <text evidence="14 15">Binds 1 [4Fe-4S] cluster. The cluster is coordinated with 3 cysteines and an exchangeable S-adenosyl-L-methionine.</text>
</comment>
<dbReference type="InterPro" id="IPR010722">
    <property type="entry name" value="BATS_dom"/>
</dbReference>
<dbReference type="GO" id="GO:0005506">
    <property type="term" value="F:iron ion binding"/>
    <property type="evidence" value="ECO:0007669"/>
    <property type="project" value="UniProtKB-UniRule"/>
</dbReference>
<keyword evidence="8 14" id="KW-0001">2Fe-2S</keyword>
<dbReference type="AlphaFoldDB" id="A0A5C6CI09"/>
<dbReference type="NCBIfam" id="TIGR00433">
    <property type="entry name" value="bioB"/>
    <property type="match status" value="1"/>
</dbReference>
<dbReference type="SFLD" id="SFLDG01278">
    <property type="entry name" value="biotin_synthase_like"/>
    <property type="match status" value="1"/>
</dbReference>
<reference evidence="17 18" key="1">
    <citation type="submission" date="2019-02" db="EMBL/GenBank/DDBJ databases">
        <title>Deep-cultivation of Planctomycetes and their phenomic and genomic characterization uncovers novel biology.</title>
        <authorList>
            <person name="Wiegand S."/>
            <person name="Jogler M."/>
            <person name="Boedeker C."/>
            <person name="Pinto D."/>
            <person name="Vollmers J."/>
            <person name="Rivas-Marin E."/>
            <person name="Kohn T."/>
            <person name="Peeters S.H."/>
            <person name="Heuer A."/>
            <person name="Rast P."/>
            <person name="Oberbeckmann S."/>
            <person name="Bunk B."/>
            <person name="Jeske O."/>
            <person name="Meyerdierks A."/>
            <person name="Storesund J.E."/>
            <person name="Kallscheuer N."/>
            <person name="Luecker S."/>
            <person name="Lage O.M."/>
            <person name="Pohl T."/>
            <person name="Merkel B.J."/>
            <person name="Hornburger P."/>
            <person name="Mueller R.-W."/>
            <person name="Bruemmer F."/>
            <person name="Labrenz M."/>
            <person name="Spormann A.M."/>
            <person name="Op Den Camp H."/>
            <person name="Overmann J."/>
            <person name="Amann R."/>
            <person name="Jetten M.S.M."/>
            <person name="Mascher T."/>
            <person name="Medema M.H."/>
            <person name="Devos D.P."/>
            <person name="Kaster A.-K."/>
            <person name="Ovreas L."/>
            <person name="Rohde M."/>
            <person name="Galperin M.Y."/>
            <person name="Jogler C."/>
        </authorList>
    </citation>
    <scope>NUCLEOTIDE SEQUENCE [LARGE SCALE GENOMIC DNA]</scope>
    <source>
        <strain evidence="17 18">Pla52o</strain>
    </source>
</reference>
<accession>A0A5C6CI09</accession>
<keyword evidence="12 14" id="KW-0411">Iron-sulfur</keyword>
<evidence type="ECO:0000256" key="5">
    <source>
        <dbReference type="ARBA" id="ARBA00022485"/>
    </source>
</evidence>
<feature type="domain" description="Radical SAM core" evidence="16">
    <location>
        <begin position="64"/>
        <end position="293"/>
    </location>
</feature>
<evidence type="ECO:0000313" key="17">
    <source>
        <dbReference type="EMBL" id="TWU24048.1"/>
    </source>
</evidence>
<feature type="binding site" evidence="14 15">
    <location>
        <position position="288"/>
    </location>
    <ligand>
        <name>[2Fe-2S] cluster</name>
        <dbReference type="ChEBI" id="CHEBI:190135"/>
    </ligand>
</feature>
<protein>
    <recommendedName>
        <fullName evidence="4 14">Biotin synthase</fullName>
        <ecNumber evidence="4 14">2.8.1.6</ecNumber>
    </recommendedName>
</protein>
<dbReference type="PANTHER" id="PTHR22976">
    <property type="entry name" value="BIOTIN SYNTHASE"/>
    <property type="match status" value="1"/>
</dbReference>
<evidence type="ECO:0000313" key="18">
    <source>
        <dbReference type="Proteomes" id="UP000316304"/>
    </source>
</evidence>
<dbReference type="InterPro" id="IPR007197">
    <property type="entry name" value="rSAM"/>
</dbReference>
<feature type="binding site" evidence="14 15">
    <location>
        <position position="82"/>
    </location>
    <ligand>
        <name>[4Fe-4S] cluster</name>
        <dbReference type="ChEBI" id="CHEBI:49883"/>
        <note>4Fe-4S-S-AdoMet</note>
    </ligand>
</feature>
<dbReference type="GO" id="GO:0051537">
    <property type="term" value="F:2 iron, 2 sulfur cluster binding"/>
    <property type="evidence" value="ECO:0007669"/>
    <property type="project" value="UniProtKB-KW"/>
</dbReference>
<gene>
    <name evidence="14 17" type="primary">bioB</name>
    <name evidence="17" type="ORF">Pla52o_19710</name>
</gene>
<dbReference type="GO" id="GO:0009102">
    <property type="term" value="P:biotin biosynthetic process"/>
    <property type="evidence" value="ECO:0007669"/>
    <property type="project" value="UniProtKB-UniRule"/>
</dbReference>
<comment type="catalytic activity">
    <reaction evidence="13 14">
        <text>(4R,5S)-dethiobiotin + (sulfur carrier)-SH + 2 reduced [2Fe-2S]-[ferredoxin] + 2 S-adenosyl-L-methionine = (sulfur carrier)-H + biotin + 2 5'-deoxyadenosine + 2 L-methionine + 2 oxidized [2Fe-2S]-[ferredoxin]</text>
        <dbReference type="Rhea" id="RHEA:22060"/>
        <dbReference type="Rhea" id="RHEA-COMP:10000"/>
        <dbReference type="Rhea" id="RHEA-COMP:10001"/>
        <dbReference type="Rhea" id="RHEA-COMP:14737"/>
        <dbReference type="Rhea" id="RHEA-COMP:14739"/>
        <dbReference type="ChEBI" id="CHEBI:17319"/>
        <dbReference type="ChEBI" id="CHEBI:29917"/>
        <dbReference type="ChEBI" id="CHEBI:33737"/>
        <dbReference type="ChEBI" id="CHEBI:33738"/>
        <dbReference type="ChEBI" id="CHEBI:57586"/>
        <dbReference type="ChEBI" id="CHEBI:57844"/>
        <dbReference type="ChEBI" id="CHEBI:59789"/>
        <dbReference type="ChEBI" id="CHEBI:64428"/>
        <dbReference type="ChEBI" id="CHEBI:149473"/>
        <dbReference type="EC" id="2.8.1.6"/>
    </reaction>
</comment>
<dbReference type="PROSITE" id="PS51918">
    <property type="entry name" value="RADICAL_SAM"/>
    <property type="match status" value="1"/>
</dbReference>
<dbReference type="SMART" id="SM00729">
    <property type="entry name" value="Elp3"/>
    <property type="match status" value="1"/>
</dbReference>
<evidence type="ECO:0000256" key="12">
    <source>
        <dbReference type="ARBA" id="ARBA00023014"/>
    </source>
</evidence>
<dbReference type="SMART" id="SM00876">
    <property type="entry name" value="BATS"/>
    <property type="match status" value="1"/>
</dbReference>
<comment type="function">
    <text evidence="14">Catalyzes the conversion of dethiobiotin (DTB) to biotin by the insertion of a sulfur atom into dethiobiotin via a radical-based mechanism.</text>
</comment>
<organism evidence="17 18">
    <name type="scientific">Novipirellula galeiformis</name>
    <dbReference type="NCBI Taxonomy" id="2528004"/>
    <lineage>
        <taxon>Bacteria</taxon>
        <taxon>Pseudomonadati</taxon>
        <taxon>Planctomycetota</taxon>
        <taxon>Planctomycetia</taxon>
        <taxon>Pirellulales</taxon>
        <taxon>Pirellulaceae</taxon>
        <taxon>Novipirellula</taxon>
    </lineage>
</organism>
<keyword evidence="10 14" id="KW-0093">Biotin biosynthesis</keyword>
<dbReference type="SFLD" id="SFLDG01060">
    <property type="entry name" value="BATS_domain_containing"/>
    <property type="match status" value="1"/>
</dbReference>
<evidence type="ECO:0000256" key="3">
    <source>
        <dbReference type="ARBA" id="ARBA00011738"/>
    </source>
</evidence>
<evidence type="ECO:0000256" key="9">
    <source>
        <dbReference type="ARBA" id="ARBA00022723"/>
    </source>
</evidence>
<dbReference type="HAMAP" id="MF_01694">
    <property type="entry name" value="BioB"/>
    <property type="match status" value="1"/>
</dbReference>
<evidence type="ECO:0000256" key="4">
    <source>
        <dbReference type="ARBA" id="ARBA00012236"/>
    </source>
</evidence>
<comment type="pathway">
    <text evidence="1 14">Cofactor biosynthesis; biotin biosynthesis; biotin from 7,8-diaminononanoate: step 2/2.</text>
</comment>
<evidence type="ECO:0000256" key="15">
    <source>
        <dbReference type="PIRSR" id="PIRSR001619-1"/>
    </source>
</evidence>
<evidence type="ECO:0000256" key="2">
    <source>
        <dbReference type="ARBA" id="ARBA00010765"/>
    </source>
</evidence>
<keyword evidence="11 14" id="KW-0408">Iron</keyword>
<name>A0A5C6CI09_9BACT</name>
<dbReference type="InterPro" id="IPR024177">
    <property type="entry name" value="Biotin_synthase"/>
</dbReference>
<evidence type="ECO:0000256" key="1">
    <source>
        <dbReference type="ARBA" id="ARBA00004942"/>
    </source>
</evidence>
<keyword evidence="7 14" id="KW-0949">S-adenosyl-L-methionine</keyword>
<evidence type="ECO:0000256" key="13">
    <source>
        <dbReference type="ARBA" id="ARBA00051157"/>
    </source>
</evidence>